<evidence type="ECO:0000313" key="2">
    <source>
        <dbReference type="EMBL" id="QAV56621.1"/>
    </source>
</evidence>
<keyword evidence="1" id="KW-0732">Signal</keyword>
<evidence type="ECO:0000256" key="1">
    <source>
        <dbReference type="SAM" id="SignalP"/>
    </source>
</evidence>
<feature type="signal peptide" evidence="1">
    <location>
        <begin position="1"/>
        <end position="19"/>
    </location>
</feature>
<proteinExistence type="evidence at transcript level"/>
<feature type="chain" id="PRO_5034147142" evidence="1">
    <location>
        <begin position="20"/>
        <end position="79"/>
    </location>
</feature>
<dbReference type="EMBL" id="MG703511">
    <property type="protein sequence ID" value="QAV56621.1"/>
    <property type="molecule type" value="mRNA"/>
</dbReference>
<reference evidence="2" key="1">
    <citation type="submission" date="2017-12" db="EMBL/GenBank/DDBJ databases">
        <title>A novel matrix protein hic7 from hyriopsis cumingii with SNPs involved in nacre color formation.</title>
        <authorList>
            <person name="Liu X."/>
            <person name="Xia Z."/>
            <person name="Li J."/>
        </authorList>
    </citation>
    <scope>NUCLEOTIDE SEQUENCE</scope>
</reference>
<name>A0A8E2XHB7_SINCU</name>
<sequence>MKATLCVVMLPMLIAVVFSKKCRRDSDCFGMNCPKGQEVYCHFRECHCHAVHECHNATDCTDDCPIGSSPTCDNNHCHC</sequence>
<accession>A0A8E2XHB7</accession>
<protein>
    <submittedName>
        <fullName evidence="2">Hic7</fullName>
    </submittedName>
</protein>
<organism evidence="2">
    <name type="scientific">Sinohyriopsis cumingii</name>
    <name type="common">Triangle sail mussel</name>
    <name type="synonym">Hyriopsis cumingii</name>
    <dbReference type="NCBI Taxonomy" id="165450"/>
    <lineage>
        <taxon>Eukaryota</taxon>
        <taxon>Metazoa</taxon>
        <taxon>Spiralia</taxon>
        <taxon>Lophotrochozoa</taxon>
        <taxon>Mollusca</taxon>
        <taxon>Bivalvia</taxon>
        <taxon>Autobranchia</taxon>
        <taxon>Heteroconchia</taxon>
        <taxon>Palaeoheterodonta</taxon>
        <taxon>Unionida</taxon>
        <taxon>Unionoidea</taxon>
        <taxon>Unionidae</taxon>
        <taxon>Gonideinae</taxon>
        <taxon>Sinohyriopsis</taxon>
    </lineage>
</organism>
<dbReference type="AlphaFoldDB" id="A0A8E2XHB7"/>